<feature type="signal peptide" evidence="1">
    <location>
        <begin position="1"/>
        <end position="20"/>
    </location>
</feature>
<dbReference type="PANTHER" id="PTHR37433:SF15">
    <property type="entry name" value="PROTEIN CBG04492"/>
    <property type="match status" value="1"/>
</dbReference>
<keyword evidence="1" id="KW-0732">Signal</keyword>
<organism evidence="2 3">
    <name type="scientific">Parastrongyloides trichosuri</name>
    <name type="common">Possum-specific nematode worm</name>
    <dbReference type="NCBI Taxonomy" id="131310"/>
    <lineage>
        <taxon>Eukaryota</taxon>
        <taxon>Metazoa</taxon>
        <taxon>Ecdysozoa</taxon>
        <taxon>Nematoda</taxon>
        <taxon>Chromadorea</taxon>
        <taxon>Rhabditida</taxon>
        <taxon>Tylenchina</taxon>
        <taxon>Panagrolaimomorpha</taxon>
        <taxon>Strongyloidoidea</taxon>
        <taxon>Strongyloididae</taxon>
        <taxon>Parastrongyloides</taxon>
    </lineage>
</organism>
<dbReference type="Proteomes" id="UP000038045">
    <property type="component" value="Unplaced"/>
</dbReference>
<proteinExistence type="predicted"/>
<accession>A0A0N5A0G9</accession>
<keyword evidence="2" id="KW-1185">Reference proteome</keyword>
<protein>
    <submittedName>
        <fullName evidence="3">Activin_recp domain-containing protein</fullName>
    </submittedName>
</protein>
<sequence length="421" mass="47489">MKKLFYSLILFNFFFKVIDAKKVICESCFASCKLFRNGTFDIKSCDCSNKEVCHSEACFAKIETFAEEKIAIVQKGCITEVPGGLDGCYHNGQTESIHCYCTSDRCNTASKLNNFKANNLPIVECCDCSESSGGQCNELKCQKTCKGNYCVADLEGNDQGCGYGLPRLAMFLRMPDYIKWQGSTICSRYQAGSTVINGCTCTSPTGNCNEMTKTKEYQNKNVILRNLDNQNYCYSLHQKSAKPFKPNIFKKSETCEGQYCFFSITTSELTIESEEYHDALTSTTNFIGTTRPYYEILAGCLKVDNDEKLSLGCTKEFNNEFNNSTLSKQCICDTHLCNYEFFIEEYPNATIPNKLNIIGKNNEKFKLKHRLDKHHHASNESSNLNSSKDEIITSTSSSIYHINCAANIMLIYFIIMCTVQL</sequence>
<evidence type="ECO:0000313" key="2">
    <source>
        <dbReference type="Proteomes" id="UP000038045"/>
    </source>
</evidence>
<reference evidence="3" key="1">
    <citation type="submission" date="2017-02" db="UniProtKB">
        <authorList>
            <consortium name="WormBaseParasite"/>
        </authorList>
    </citation>
    <scope>IDENTIFICATION</scope>
</reference>
<name>A0A0N5A0G9_PARTI</name>
<dbReference type="WBParaSite" id="PTRK_0001491600.1">
    <property type="protein sequence ID" value="PTRK_0001491600.1"/>
    <property type="gene ID" value="PTRK_0001491600"/>
</dbReference>
<dbReference type="PANTHER" id="PTHR37433">
    <property type="entry name" value="PROTEIN CBG25136-RELATED"/>
    <property type="match status" value="1"/>
</dbReference>
<dbReference type="AlphaFoldDB" id="A0A0N5A0G9"/>
<feature type="chain" id="PRO_5005892699" evidence="1">
    <location>
        <begin position="21"/>
        <end position="421"/>
    </location>
</feature>
<evidence type="ECO:0000313" key="3">
    <source>
        <dbReference type="WBParaSite" id="PTRK_0001491600.1"/>
    </source>
</evidence>
<evidence type="ECO:0000256" key="1">
    <source>
        <dbReference type="SAM" id="SignalP"/>
    </source>
</evidence>